<dbReference type="AlphaFoldDB" id="A0A328B4A8"/>
<dbReference type="InterPro" id="IPR006342">
    <property type="entry name" value="FkbM_mtfrase"/>
</dbReference>
<keyword evidence="3" id="KW-1185">Reference proteome</keyword>
<dbReference type="GO" id="GO:0008168">
    <property type="term" value="F:methyltransferase activity"/>
    <property type="evidence" value="ECO:0007669"/>
    <property type="project" value="UniProtKB-KW"/>
</dbReference>
<dbReference type="Gene3D" id="3.40.50.150">
    <property type="entry name" value="Vaccinia Virus protein VP39"/>
    <property type="match status" value="1"/>
</dbReference>
<gene>
    <name evidence="2" type="ORF">DJ021_13590</name>
</gene>
<accession>A0A328B4A8</accession>
<dbReference type="InterPro" id="IPR029063">
    <property type="entry name" value="SAM-dependent_MTases_sf"/>
</dbReference>
<dbReference type="SUPFAM" id="SSF53335">
    <property type="entry name" value="S-adenosyl-L-methionine-dependent methyltransferases"/>
    <property type="match status" value="1"/>
</dbReference>
<dbReference type="NCBIfam" id="TIGR01444">
    <property type="entry name" value="fkbM_fam"/>
    <property type="match status" value="1"/>
</dbReference>
<dbReference type="Proteomes" id="UP000249842">
    <property type="component" value="Unassembled WGS sequence"/>
</dbReference>
<dbReference type="PANTHER" id="PTHR34203">
    <property type="entry name" value="METHYLTRANSFERASE, FKBM FAMILY PROTEIN"/>
    <property type="match status" value="1"/>
</dbReference>
<feature type="domain" description="Methyltransferase FkbM" evidence="1">
    <location>
        <begin position="119"/>
        <end position="280"/>
    </location>
</feature>
<protein>
    <submittedName>
        <fullName evidence="2">FkbM family methyltransferase</fullName>
    </submittedName>
</protein>
<keyword evidence="2" id="KW-0808">Transferase</keyword>
<evidence type="ECO:0000313" key="3">
    <source>
        <dbReference type="Proteomes" id="UP000249842"/>
    </source>
</evidence>
<dbReference type="EMBL" id="QFYP01000001">
    <property type="protein sequence ID" value="RAK60766.1"/>
    <property type="molecule type" value="Genomic_DNA"/>
</dbReference>
<dbReference type="InterPro" id="IPR052514">
    <property type="entry name" value="SAM-dependent_MTase"/>
</dbReference>
<comment type="caution">
    <text evidence="2">The sequence shown here is derived from an EMBL/GenBank/DDBJ whole genome shotgun (WGS) entry which is preliminary data.</text>
</comment>
<dbReference type="CDD" id="cd02440">
    <property type="entry name" value="AdoMet_MTases"/>
    <property type="match status" value="1"/>
</dbReference>
<evidence type="ECO:0000259" key="1">
    <source>
        <dbReference type="Pfam" id="PF05050"/>
    </source>
</evidence>
<keyword evidence="2" id="KW-0489">Methyltransferase</keyword>
<proteinExistence type="predicted"/>
<reference evidence="3" key="1">
    <citation type="submission" date="2018-05" db="EMBL/GenBank/DDBJ databases">
        <authorList>
            <person name="Li X."/>
        </authorList>
    </citation>
    <scope>NUCLEOTIDE SEQUENCE [LARGE SCALE GENOMIC DNA]</scope>
    <source>
        <strain evidence="3">HKS-05</strain>
    </source>
</reference>
<sequence length="321" mass="35131">MSFTVFSTTIVLHRLGGSMGARVENVGLAKAPNGAVSLAPGVLARLCAAFPVLILFLRAYNKATGALWPRRTSVTYFGARMECDTRDLIQGRIAHFGVWEPDVAAVFHDVIRPGDVVVDVGANIGFFTLLSAKLVGETGGVVAIEASPPIAERLQRHVAMNDLKNVRVAAVAVSDAPGELVLYAGPTTNIGKSTTVATRGFREQARVPALPLDQILTGQERAAVSLIKIDIEGAEGPVLNRLLDTLDLYPRRLSVLVEASADEAPETWHAIFDRFRAAGFTARAVRNRYDWDWYLNWRVREEPQILDNLPNVQTDIFFSRQ</sequence>
<organism evidence="2 3">
    <name type="scientific">Phenylobacterium hankyongense</name>
    <dbReference type="NCBI Taxonomy" id="1813876"/>
    <lineage>
        <taxon>Bacteria</taxon>
        <taxon>Pseudomonadati</taxon>
        <taxon>Pseudomonadota</taxon>
        <taxon>Alphaproteobacteria</taxon>
        <taxon>Caulobacterales</taxon>
        <taxon>Caulobacteraceae</taxon>
        <taxon>Phenylobacterium</taxon>
    </lineage>
</organism>
<dbReference type="Pfam" id="PF05050">
    <property type="entry name" value="Methyltransf_21"/>
    <property type="match status" value="1"/>
</dbReference>
<evidence type="ECO:0000313" key="2">
    <source>
        <dbReference type="EMBL" id="RAK60766.1"/>
    </source>
</evidence>
<dbReference type="PANTHER" id="PTHR34203:SF15">
    <property type="entry name" value="SLL1173 PROTEIN"/>
    <property type="match status" value="1"/>
</dbReference>
<dbReference type="GO" id="GO:0032259">
    <property type="term" value="P:methylation"/>
    <property type="evidence" value="ECO:0007669"/>
    <property type="project" value="UniProtKB-KW"/>
</dbReference>
<name>A0A328B4A8_9CAUL</name>